<dbReference type="PANTHER" id="PTHR21740">
    <property type="entry name" value="NCK-ASSOCIATED PROTEIN 5"/>
    <property type="match status" value="1"/>
</dbReference>
<feature type="region of interest" description="Disordered" evidence="1">
    <location>
        <begin position="83"/>
        <end position="130"/>
    </location>
</feature>
<name>A0A9D3MMN6_ANGAN</name>
<dbReference type="PANTHER" id="PTHR21740:SF0">
    <property type="entry name" value="NCK-ASSOCIATED PROTEIN 5"/>
    <property type="match status" value="1"/>
</dbReference>
<evidence type="ECO:0000256" key="1">
    <source>
        <dbReference type="SAM" id="MobiDB-lite"/>
    </source>
</evidence>
<dbReference type="GO" id="GO:0035371">
    <property type="term" value="C:microtubule plus-end"/>
    <property type="evidence" value="ECO:0007669"/>
    <property type="project" value="TreeGrafter"/>
</dbReference>
<protein>
    <submittedName>
        <fullName evidence="2">Uncharacterized protein</fullName>
    </submittedName>
</protein>
<feature type="compositionally biased region" description="Basic residues" evidence="1">
    <location>
        <begin position="89"/>
        <end position="104"/>
    </location>
</feature>
<evidence type="ECO:0000313" key="2">
    <source>
        <dbReference type="EMBL" id="KAG5851734.1"/>
    </source>
</evidence>
<gene>
    <name evidence="2" type="ORF">ANANG_G00054890</name>
</gene>
<reference evidence="2" key="1">
    <citation type="submission" date="2021-01" db="EMBL/GenBank/DDBJ databases">
        <title>A chromosome-scale assembly of European eel, Anguilla anguilla.</title>
        <authorList>
            <person name="Henkel C."/>
            <person name="Jong-Raadsen S.A."/>
            <person name="Dufour S."/>
            <person name="Weltzien F.-A."/>
            <person name="Palstra A.P."/>
            <person name="Pelster B."/>
            <person name="Spaink H.P."/>
            <person name="Van Den Thillart G.E."/>
            <person name="Jansen H."/>
            <person name="Zahm M."/>
            <person name="Klopp C."/>
            <person name="Cedric C."/>
            <person name="Louis A."/>
            <person name="Berthelot C."/>
            <person name="Parey E."/>
            <person name="Roest Crollius H."/>
            <person name="Montfort J."/>
            <person name="Robinson-Rechavi M."/>
            <person name="Bucao C."/>
            <person name="Bouchez O."/>
            <person name="Gislard M."/>
            <person name="Lluch J."/>
            <person name="Milhes M."/>
            <person name="Lampietro C."/>
            <person name="Lopez Roques C."/>
            <person name="Donnadieu C."/>
            <person name="Braasch I."/>
            <person name="Desvignes T."/>
            <person name="Postlethwait J."/>
            <person name="Bobe J."/>
            <person name="Guiguen Y."/>
            <person name="Dirks R."/>
        </authorList>
    </citation>
    <scope>NUCLEOTIDE SEQUENCE</scope>
    <source>
        <strain evidence="2">Tag_6206</strain>
        <tissue evidence="2">Liver</tissue>
    </source>
</reference>
<proteinExistence type="predicted"/>
<dbReference type="EMBL" id="JAFIRN010000003">
    <property type="protein sequence ID" value="KAG5851734.1"/>
    <property type="molecule type" value="Genomic_DNA"/>
</dbReference>
<keyword evidence="3" id="KW-1185">Reference proteome</keyword>
<dbReference type="GO" id="GO:0001578">
    <property type="term" value="P:microtubule bundle formation"/>
    <property type="evidence" value="ECO:0007669"/>
    <property type="project" value="TreeGrafter"/>
</dbReference>
<evidence type="ECO:0000313" key="3">
    <source>
        <dbReference type="Proteomes" id="UP001044222"/>
    </source>
</evidence>
<sequence length="130" mass="15362">MWEKLIQKLEEERALRLDREKHLQEVTEGSEVGRVQMVSLQQHFSRMEETVRTLLQNQGALDPSALDTVDLMKAYKDKLSEEVRSGGRAWRRRPAARRGRRRSRGAAAAERRRTEIRRPRPSWRDCGPWR</sequence>
<feature type="compositionally biased region" description="Basic and acidic residues" evidence="1">
    <location>
        <begin position="109"/>
        <end position="118"/>
    </location>
</feature>
<dbReference type="InterPro" id="IPR026163">
    <property type="entry name" value="Nckap5l"/>
</dbReference>
<dbReference type="Proteomes" id="UP001044222">
    <property type="component" value="Unassembled WGS sequence"/>
</dbReference>
<accession>A0A9D3MMN6</accession>
<dbReference type="GO" id="GO:0007019">
    <property type="term" value="P:microtubule depolymerization"/>
    <property type="evidence" value="ECO:0007669"/>
    <property type="project" value="TreeGrafter"/>
</dbReference>
<dbReference type="AlphaFoldDB" id="A0A9D3MMN6"/>
<comment type="caution">
    <text evidence="2">The sequence shown here is derived from an EMBL/GenBank/DDBJ whole genome shotgun (WGS) entry which is preliminary data.</text>
</comment>
<organism evidence="2 3">
    <name type="scientific">Anguilla anguilla</name>
    <name type="common">European freshwater eel</name>
    <name type="synonym">Muraena anguilla</name>
    <dbReference type="NCBI Taxonomy" id="7936"/>
    <lineage>
        <taxon>Eukaryota</taxon>
        <taxon>Metazoa</taxon>
        <taxon>Chordata</taxon>
        <taxon>Craniata</taxon>
        <taxon>Vertebrata</taxon>
        <taxon>Euteleostomi</taxon>
        <taxon>Actinopterygii</taxon>
        <taxon>Neopterygii</taxon>
        <taxon>Teleostei</taxon>
        <taxon>Anguilliformes</taxon>
        <taxon>Anguillidae</taxon>
        <taxon>Anguilla</taxon>
    </lineage>
</organism>